<dbReference type="PROSITE" id="PS51257">
    <property type="entry name" value="PROKAR_LIPOPROTEIN"/>
    <property type="match status" value="1"/>
</dbReference>
<keyword evidence="1" id="KW-0812">Transmembrane</keyword>
<reference evidence="2 3" key="1">
    <citation type="journal article" date="2023" name="Microbiol. Spectr.">
        <title>Symbiosis of Carpenter Bees with Uncharacterized Lactic Acid Bacteria Showing NAD Auxotrophy.</title>
        <authorList>
            <person name="Kawasaki S."/>
            <person name="Ozawa K."/>
            <person name="Mori T."/>
            <person name="Yamamoto A."/>
            <person name="Ito M."/>
            <person name="Ohkuma M."/>
            <person name="Sakamoto M."/>
            <person name="Matsutani M."/>
        </authorList>
    </citation>
    <scope>NUCLEOTIDE SEQUENCE [LARGE SCALE GENOMIC DNA]</scope>
    <source>
        <strain evidence="2 3">KimH</strain>
    </source>
</reference>
<feature type="transmembrane region" description="Helical" evidence="1">
    <location>
        <begin position="37"/>
        <end position="55"/>
    </location>
</feature>
<dbReference type="EMBL" id="AP026800">
    <property type="protein sequence ID" value="BDR54670.1"/>
    <property type="molecule type" value="Genomic_DNA"/>
</dbReference>
<evidence type="ECO:0000313" key="2">
    <source>
        <dbReference type="EMBL" id="BDR54670.1"/>
    </source>
</evidence>
<evidence type="ECO:0000313" key="3">
    <source>
        <dbReference type="Proteomes" id="UP001321748"/>
    </source>
</evidence>
<gene>
    <name evidence="2" type="ORF">KIMH_07810</name>
</gene>
<accession>A0ABN6SJ37</accession>
<keyword evidence="1" id="KW-1133">Transmembrane helix</keyword>
<evidence type="ECO:0000256" key="1">
    <source>
        <dbReference type="SAM" id="Phobius"/>
    </source>
</evidence>
<sequence length="118" mass="12751">MRPRQRLDASVTICFVLFCLATALAISAACFLSLSSVSLFAYPLLWVLMYGALSLAKVESTRKKQVLTIAGFCFATALILAKLIHAFTGNITPALLSYAVLWLVLLALLTATARRQAA</sequence>
<name>A0ABN6SJ37_9BIFI</name>
<dbReference type="RefSeq" id="WP_317642192.1">
    <property type="nucleotide sequence ID" value="NZ_AP026800.1"/>
</dbReference>
<protein>
    <submittedName>
        <fullName evidence="2">Uncharacterized protein</fullName>
    </submittedName>
</protein>
<feature type="transmembrane region" description="Helical" evidence="1">
    <location>
        <begin position="67"/>
        <end position="88"/>
    </location>
</feature>
<organism evidence="2 3">
    <name type="scientific">Bombiscardovia apis</name>
    <dbReference type="NCBI Taxonomy" id="2932182"/>
    <lineage>
        <taxon>Bacteria</taxon>
        <taxon>Bacillati</taxon>
        <taxon>Actinomycetota</taxon>
        <taxon>Actinomycetes</taxon>
        <taxon>Bifidobacteriales</taxon>
        <taxon>Bifidobacteriaceae</taxon>
        <taxon>Bombiscardovia</taxon>
    </lineage>
</organism>
<dbReference type="Proteomes" id="UP001321748">
    <property type="component" value="Chromosome"/>
</dbReference>
<feature type="transmembrane region" description="Helical" evidence="1">
    <location>
        <begin position="94"/>
        <end position="113"/>
    </location>
</feature>
<keyword evidence="1" id="KW-0472">Membrane</keyword>
<proteinExistence type="predicted"/>
<keyword evidence="3" id="KW-1185">Reference proteome</keyword>